<reference evidence="3 4" key="1">
    <citation type="submission" date="2020-08" db="EMBL/GenBank/DDBJ databases">
        <title>Genomic Encyclopedia of Type Strains, Phase IV (KMG-IV): sequencing the most valuable type-strain genomes for metagenomic binning, comparative biology and taxonomic classification.</title>
        <authorList>
            <person name="Goeker M."/>
        </authorList>
    </citation>
    <scope>NUCLEOTIDE SEQUENCE [LARGE SCALE GENOMIC DNA]</scope>
    <source>
        <strain evidence="3 4">DSM 45385</strain>
    </source>
</reference>
<protein>
    <submittedName>
        <fullName evidence="3">Uncharacterized protein YndB with AHSA1/START domain</fullName>
    </submittedName>
</protein>
<feature type="domain" description="Activator of Hsp90 ATPase homologue 1/2-like C-terminal" evidence="2">
    <location>
        <begin position="22"/>
        <end position="123"/>
    </location>
</feature>
<evidence type="ECO:0000256" key="1">
    <source>
        <dbReference type="ARBA" id="ARBA00006817"/>
    </source>
</evidence>
<dbReference type="Gene3D" id="3.30.530.20">
    <property type="match status" value="1"/>
</dbReference>
<dbReference type="InterPro" id="IPR023393">
    <property type="entry name" value="START-like_dom_sf"/>
</dbReference>
<accession>A0A7W8A8T7</accession>
<dbReference type="AlphaFoldDB" id="A0A7W8A8T7"/>
<dbReference type="Pfam" id="PF08327">
    <property type="entry name" value="AHSA1"/>
    <property type="match status" value="1"/>
</dbReference>
<dbReference type="RefSeq" id="WP_184969236.1">
    <property type="nucleotide sequence ID" value="NZ_JACHIN010000011.1"/>
</dbReference>
<dbReference type="InterPro" id="IPR013538">
    <property type="entry name" value="ASHA1/2-like_C"/>
</dbReference>
<sequence>MHDRLSSDGARTSLHMERRLPHPPERVWRALTEPGEVRQWFPAEMRVEGERVVYDVGPEGRVLAFDPPRLFVHTWGEDELRWEIRPDGEASVLTLTHTFGDRFGAASFAAGWHTCVRAMAAVLDGRPVAAERDSAHLHEDFVALLGLDGVRPHRPGVRYERQLTRPAAQAWRYLSGDGARLGAPPPAAFVPGGVSAGVVSALEGDKLLEYGTAAGTVRWELAEGTGQGPRLVVTDTGAAGAAVWRSHIEHLANDLSDLPPA</sequence>
<dbReference type="EMBL" id="JACHIN010000011">
    <property type="protein sequence ID" value="MBB5081675.1"/>
    <property type="molecule type" value="Genomic_DNA"/>
</dbReference>
<organism evidence="3 4">
    <name type="scientific">Nonomuraea endophytica</name>
    <dbReference type="NCBI Taxonomy" id="714136"/>
    <lineage>
        <taxon>Bacteria</taxon>
        <taxon>Bacillati</taxon>
        <taxon>Actinomycetota</taxon>
        <taxon>Actinomycetes</taxon>
        <taxon>Streptosporangiales</taxon>
        <taxon>Streptosporangiaceae</taxon>
        <taxon>Nonomuraea</taxon>
    </lineage>
</organism>
<evidence type="ECO:0000313" key="3">
    <source>
        <dbReference type="EMBL" id="MBB5081675.1"/>
    </source>
</evidence>
<dbReference type="CDD" id="cd08899">
    <property type="entry name" value="SRPBCC_CalC_Aha1-like_6"/>
    <property type="match status" value="1"/>
</dbReference>
<keyword evidence="4" id="KW-1185">Reference proteome</keyword>
<comment type="caution">
    <text evidence="3">The sequence shown here is derived from an EMBL/GenBank/DDBJ whole genome shotgun (WGS) entry which is preliminary data.</text>
</comment>
<name>A0A7W8A8T7_9ACTN</name>
<evidence type="ECO:0000259" key="2">
    <source>
        <dbReference type="Pfam" id="PF08327"/>
    </source>
</evidence>
<gene>
    <name evidence="3" type="ORF">HNR40_007170</name>
</gene>
<evidence type="ECO:0000313" key="4">
    <source>
        <dbReference type="Proteomes" id="UP000568380"/>
    </source>
</evidence>
<comment type="similarity">
    <text evidence="1">Belongs to the AHA1 family.</text>
</comment>
<proteinExistence type="inferred from homology"/>
<dbReference type="Proteomes" id="UP000568380">
    <property type="component" value="Unassembled WGS sequence"/>
</dbReference>
<dbReference type="SUPFAM" id="SSF55961">
    <property type="entry name" value="Bet v1-like"/>
    <property type="match status" value="2"/>
</dbReference>